<proteinExistence type="predicted"/>
<accession>A0A1G7TJ91</accession>
<dbReference type="InterPro" id="IPR052519">
    <property type="entry name" value="Euk-type_GlcNAc_Kinase"/>
</dbReference>
<sequence length="325" mass="33641">MFLGVDGGGTKTALCLVDGTGQVLARRTAPSIYYFATGLALVGEVLIPAVAQVCADAGATPVDVEFAFFGMPGYGEASGDVPALDAAPAVVLGHDRYRCDNDMVAGWAGSLGAVDGVNVISGTGSMTYGERLGRGARVGGWGELFGDEGSAYWIAREGLAAFSRMADGRTEPGPLLDQLREHLGLTADLDLVDVVLNRWHGDRGKIAALCRPVVAAADAGDRVCLGIVEQAGAELALLVSATRFRLGWPADEPMPVSYSGGALNAELLLTAFSRRLADLGDPIELRRPLLAPDLGAALHAARLAGHPVDPDAVSRLSTHPTTAVA</sequence>
<dbReference type="Pfam" id="PF01869">
    <property type="entry name" value="BcrAD_BadFG"/>
    <property type="match status" value="1"/>
</dbReference>
<dbReference type="SUPFAM" id="SSF53067">
    <property type="entry name" value="Actin-like ATPase domain"/>
    <property type="match status" value="2"/>
</dbReference>
<evidence type="ECO:0000259" key="1">
    <source>
        <dbReference type="Pfam" id="PF01869"/>
    </source>
</evidence>
<dbReference type="Proteomes" id="UP000198863">
    <property type="component" value="Unassembled WGS sequence"/>
</dbReference>
<dbReference type="RefSeq" id="WP_091062804.1">
    <property type="nucleotide sequence ID" value="NZ_FNCF01000003.1"/>
</dbReference>
<name>A0A1G7TJ91_9ACTN</name>
<gene>
    <name evidence="2" type="ORF">SAMN05660324_2477</name>
</gene>
<organism evidence="2 3">
    <name type="scientific">Klenkia brasiliensis</name>
    <dbReference type="NCBI Taxonomy" id="333142"/>
    <lineage>
        <taxon>Bacteria</taxon>
        <taxon>Bacillati</taxon>
        <taxon>Actinomycetota</taxon>
        <taxon>Actinomycetes</taxon>
        <taxon>Geodermatophilales</taxon>
        <taxon>Geodermatophilaceae</taxon>
        <taxon>Klenkia</taxon>
    </lineage>
</organism>
<dbReference type="AlphaFoldDB" id="A0A1G7TJ91"/>
<keyword evidence="3" id="KW-1185">Reference proteome</keyword>
<dbReference type="PANTHER" id="PTHR43190:SF3">
    <property type="entry name" value="N-ACETYL-D-GLUCOSAMINE KINASE"/>
    <property type="match status" value="1"/>
</dbReference>
<dbReference type="Gene3D" id="3.30.420.40">
    <property type="match status" value="2"/>
</dbReference>
<dbReference type="InterPro" id="IPR002731">
    <property type="entry name" value="ATPase_BadF"/>
</dbReference>
<dbReference type="CDD" id="cd24007">
    <property type="entry name" value="ASKHA_NBD_eukNAGK-like"/>
    <property type="match status" value="1"/>
</dbReference>
<dbReference type="EMBL" id="FNCF01000003">
    <property type="protein sequence ID" value="SDG34600.1"/>
    <property type="molecule type" value="Genomic_DNA"/>
</dbReference>
<feature type="domain" description="ATPase BadF/BadG/BcrA/BcrD type" evidence="1">
    <location>
        <begin position="3"/>
        <end position="300"/>
    </location>
</feature>
<protein>
    <submittedName>
        <fullName evidence="2">BadF-type ATPase</fullName>
    </submittedName>
</protein>
<dbReference type="InterPro" id="IPR043129">
    <property type="entry name" value="ATPase_NBD"/>
</dbReference>
<evidence type="ECO:0000313" key="3">
    <source>
        <dbReference type="Proteomes" id="UP000198863"/>
    </source>
</evidence>
<dbReference type="OrthoDB" id="8701357at2"/>
<evidence type="ECO:0000313" key="2">
    <source>
        <dbReference type="EMBL" id="SDG34600.1"/>
    </source>
</evidence>
<reference evidence="3" key="1">
    <citation type="submission" date="2016-10" db="EMBL/GenBank/DDBJ databases">
        <authorList>
            <person name="Varghese N."/>
            <person name="Submissions S."/>
        </authorList>
    </citation>
    <scope>NUCLEOTIDE SEQUENCE [LARGE SCALE GENOMIC DNA]</scope>
    <source>
        <strain evidence="3">DSM 44526</strain>
    </source>
</reference>
<dbReference type="PANTHER" id="PTHR43190">
    <property type="entry name" value="N-ACETYL-D-GLUCOSAMINE KINASE"/>
    <property type="match status" value="1"/>
</dbReference>